<feature type="region of interest" description="Disordered" evidence="1">
    <location>
        <begin position="41"/>
        <end position="90"/>
    </location>
</feature>
<reference evidence="2 3" key="1">
    <citation type="submission" date="2018-08" db="EMBL/GenBank/DDBJ databases">
        <title>Parvularcula sp. SM1705, isolated from surface water of the South Sea China.</title>
        <authorList>
            <person name="Sun L."/>
        </authorList>
    </citation>
    <scope>NUCLEOTIDE SEQUENCE [LARGE SCALE GENOMIC DNA]</scope>
    <source>
        <strain evidence="2 3">SM1705</strain>
    </source>
</reference>
<sequence>MAKSEKTSAAVAKIASKAMKDPSSLSAKEIKSLAASALTQVEDKPKKKAVKKKAAKKKAVTKKAAAKKAAKKKAVKKKVAKKKATKKKSK</sequence>
<protein>
    <submittedName>
        <fullName evidence="2">Uncharacterized protein</fullName>
    </submittedName>
</protein>
<comment type="caution">
    <text evidence="2">The sequence shown here is derived from an EMBL/GenBank/DDBJ whole genome shotgun (WGS) entry which is preliminary data.</text>
</comment>
<evidence type="ECO:0000313" key="2">
    <source>
        <dbReference type="EMBL" id="RFB05041.1"/>
    </source>
</evidence>
<gene>
    <name evidence="2" type="ORF">DX908_06895</name>
</gene>
<dbReference type="RefSeq" id="WP_116391672.1">
    <property type="nucleotide sequence ID" value="NZ_QUQO01000001.1"/>
</dbReference>
<dbReference type="InParanoid" id="A0A371RHX0"/>
<name>A0A371RHX0_9PROT</name>
<dbReference type="Proteomes" id="UP000264589">
    <property type="component" value="Unassembled WGS sequence"/>
</dbReference>
<feature type="compositionally biased region" description="Basic residues" evidence="1">
    <location>
        <begin position="46"/>
        <end position="90"/>
    </location>
</feature>
<dbReference type="OrthoDB" id="10006492at2"/>
<dbReference type="AlphaFoldDB" id="A0A371RHX0"/>
<evidence type="ECO:0000313" key="3">
    <source>
        <dbReference type="Proteomes" id="UP000264589"/>
    </source>
</evidence>
<accession>A0A371RHX0</accession>
<keyword evidence="3" id="KW-1185">Reference proteome</keyword>
<proteinExistence type="predicted"/>
<dbReference type="EMBL" id="QUQO01000001">
    <property type="protein sequence ID" value="RFB05041.1"/>
    <property type="molecule type" value="Genomic_DNA"/>
</dbReference>
<organism evidence="2 3">
    <name type="scientific">Parvularcula marina</name>
    <dbReference type="NCBI Taxonomy" id="2292771"/>
    <lineage>
        <taxon>Bacteria</taxon>
        <taxon>Pseudomonadati</taxon>
        <taxon>Pseudomonadota</taxon>
        <taxon>Alphaproteobacteria</taxon>
        <taxon>Parvularculales</taxon>
        <taxon>Parvularculaceae</taxon>
        <taxon>Parvularcula</taxon>
    </lineage>
</organism>
<evidence type="ECO:0000256" key="1">
    <source>
        <dbReference type="SAM" id="MobiDB-lite"/>
    </source>
</evidence>